<comment type="caution">
    <text evidence="1">The sequence shown here is derived from an EMBL/GenBank/DDBJ whole genome shotgun (WGS) entry which is preliminary data.</text>
</comment>
<dbReference type="Proteomes" id="UP000490939">
    <property type="component" value="Unassembled WGS sequence"/>
</dbReference>
<proteinExistence type="predicted"/>
<sequence>MAAAYALRKNIAAQTLLYPELRLPFDAPVASENNSKYWRECNGIFSFMQKTENLKGVPPTAMFMSGFDPLQNVGIEYAHKLEEAEYAAAVS</sequence>
<reference evidence="1 2" key="1">
    <citation type="submission" date="2019-07" db="EMBL/GenBank/DDBJ databases">
        <title>Venturia inaequalis Genome Resource.</title>
        <authorList>
            <person name="Lichtner F.J."/>
        </authorList>
    </citation>
    <scope>NUCLEOTIDE SEQUENCE [LARGE SCALE GENOMIC DNA]</scope>
    <source>
        <strain evidence="1 2">DMI_063113</strain>
    </source>
</reference>
<dbReference type="AlphaFoldDB" id="A0A8H3URY7"/>
<organism evidence="1 2">
    <name type="scientific">Venturia inaequalis</name>
    <name type="common">Apple scab fungus</name>
    <dbReference type="NCBI Taxonomy" id="5025"/>
    <lineage>
        <taxon>Eukaryota</taxon>
        <taxon>Fungi</taxon>
        <taxon>Dikarya</taxon>
        <taxon>Ascomycota</taxon>
        <taxon>Pezizomycotina</taxon>
        <taxon>Dothideomycetes</taxon>
        <taxon>Pleosporomycetidae</taxon>
        <taxon>Venturiales</taxon>
        <taxon>Venturiaceae</taxon>
        <taxon>Venturia</taxon>
    </lineage>
</organism>
<evidence type="ECO:0000313" key="2">
    <source>
        <dbReference type="Proteomes" id="UP000490939"/>
    </source>
</evidence>
<protein>
    <submittedName>
        <fullName evidence="1">Uncharacterized protein</fullName>
    </submittedName>
</protein>
<dbReference type="InterPro" id="IPR029058">
    <property type="entry name" value="AB_hydrolase_fold"/>
</dbReference>
<accession>A0A8H3URY7</accession>
<keyword evidence="2" id="KW-1185">Reference proteome</keyword>
<name>A0A8H3URY7_VENIN</name>
<dbReference type="EMBL" id="WNWR01000527">
    <property type="protein sequence ID" value="KAE9975479.1"/>
    <property type="molecule type" value="Genomic_DNA"/>
</dbReference>
<gene>
    <name evidence="1" type="ORF">EG327_008438</name>
</gene>
<dbReference type="GO" id="GO:0016787">
    <property type="term" value="F:hydrolase activity"/>
    <property type="evidence" value="ECO:0007669"/>
    <property type="project" value="InterPro"/>
</dbReference>
<dbReference type="Gene3D" id="3.40.50.1820">
    <property type="entry name" value="alpha/beta hydrolase"/>
    <property type="match status" value="1"/>
</dbReference>
<evidence type="ECO:0000313" key="1">
    <source>
        <dbReference type="EMBL" id="KAE9975479.1"/>
    </source>
</evidence>